<dbReference type="EMBL" id="JBFXLS010000002">
    <property type="protein sequence ID" value="KAL2834399.1"/>
    <property type="molecule type" value="Genomic_DNA"/>
</dbReference>
<feature type="compositionally biased region" description="Polar residues" evidence="1">
    <location>
        <begin position="273"/>
        <end position="284"/>
    </location>
</feature>
<feature type="compositionally biased region" description="Polar residues" evidence="1">
    <location>
        <begin position="381"/>
        <end position="392"/>
    </location>
</feature>
<evidence type="ECO:0000313" key="3">
    <source>
        <dbReference type="Proteomes" id="UP001610335"/>
    </source>
</evidence>
<feature type="compositionally biased region" description="Polar residues" evidence="1">
    <location>
        <begin position="167"/>
        <end position="181"/>
    </location>
</feature>
<evidence type="ECO:0000313" key="2">
    <source>
        <dbReference type="EMBL" id="KAL2834399.1"/>
    </source>
</evidence>
<proteinExistence type="predicted"/>
<feature type="compositionally biased region" description="Pro residues" evidence="1">
    <location>
        <begin position="259"/>
        <end position="270"/>
    </location>
</feature>
<feature type="compositionally biased region" description="Polar residues" evidence="1">
    <location>
        <begin position="424"/>
        <end position="436"/>
    </location>
</feature>
<feature type="compositionally biased region" description="Polar residues" evidence="1">
    <location>
        <begin position="448"/>
        <end position="465"/>
    </location>
</feature>
<organism evidence="2 3">
    <name type="scientific">Aspergillus cavernicola</name>
    <dbReference type="NCBI Taxonomy" id="176166"/>
    <lineage>
        <taxon>Eukaryota</taxon>
        <taxon>Fungi</taxon>
        <taxon>Dikarya</taxon>
        <taxon>Ascomycota</taxon>
        <taxon>Pezizomycotina</taxon>
        <taxon>Eurotiomycetes</taxon>
        <taxon>Eurotiomycetidae</taxon>
        <taxon>Eurotiales</taxon>
        <taxon>Aspergillaceae</taxon>
        <taxon>Aspergillus</taxon>
        <taxon>Aspergillus subgen. Nidulantes</taxon>
    </lineage>
</organism>
<gene>
    <name evidence="2" type="ORF">BDW59DRAFT_156331</name>
</gene>
<feature type="compositionally biased region" description="Polar residues" evidence="1">
    <location>
        <begin position="203"/>
        <end position="220"/>
    </location>
</feature>
<feature type="compositionally biased region" description="Polar residues" evidence="1">
    <location>
        <begin position="70"/>
        <end position="84"/>
    </location>
</feature>
<comment type="caution">
    <text evidence="2">The sequence shown here is derived from an EMBL/GenBank/DDBJ whole genome shotgun (WGS) entry which is preliminary data.</text>
</comment>
<sequence>MARPHQTARGASSVVWTEEERLRLWRLRNGHHHLSWNNFYQLGYFGDRSLNALQSQYSKLSKERPLETSLAGSQVGSRARSSTIPAKRSASPRLQASQARPPKRLQVDNNEEEDRSDDSDSVADDDSSGGSEEDTDDDDGGHNNNSHQRKPEQISQSLNKGQHAISRVSQTKTGQSTVTPSKPTPDDRPGTTKRDQQVPEHTPATTPQKGLQPTSESVQTVPKPRPTRIGSPLPPSSSSTSPPAQNAHVNTGTPTLLPIQPPARIPPARIPPTTGSIQQISGASPSVAPNRRITPATAIPTDNNTRARTQTPAPIVSYAGVAKPPPAPIAGLVNPTTAPQTTGSTQQSQAAQQATATATAPPPRLRSLFQTSEHPNRASPAAQNSPVQNVITPTPHLPPGNGIAATTKAPTIATMIPLHPAIQVQGQGQKSATATPKSLIPLPYPAPQANTTPTFQPAHPSTQPNLPRPSPNPIQYMPPMQHNSPDAEENMQIAAYYLARSISTQTRADITSVTQRLETLESNQTIAMTKHDKLQKQVGPLLKRIEYLADYQGILIANQGTLQGYLATHAKRIEALTSIIPKGGMSEDKDIGICNKGGVDEALSAVTERLEKMEKDFQVVDMIRGLVSGTGQEHGH</sequence>
<feature type="region of interest" description="Disordered" evidence="1">
    <location>
        <begin position="327"/>
        <end position="405"/>
    </location>
</feature>
<protein>
    <recommendedName>
        <fullName evidence="4">Myb-like domain-containing protein</fullName>
    </recommendedName>
</protein>
<evidence type="ECO:0008006" key="4">
    <source>
        <dbReference type="Google" id="ProtNLM"/>
    </source>
</evidence>
<feature type="compositionally biased region" description="Acidic residues" evidence="1">
    <location>
        <begin position="109"/>
        <end position="139"/>
    </location>
</feature>
<keyword evidence="3" id="KW-1185">Reference proteome</keyword>
<name>A0ABR4J2X9_9EURO</name>
<feature type="compositionally biased region" description="Basic and acidic residues" evidence="1">
    <location>
        <begin position="184"/>
        <end position="198"/>
    </location>
</feature>
<feature type="region of interest" description="Disordered" evidence="1">
    <location>
        <begin position="424"/>
        <end position="472"/>
    </location>
</feature>
<feature type="compositionally biased region" description="Low complexity" evidence="1">
    <location>
        <begin position="335"/>
        <end position="359"/>
    </location>
</feature>
<reference evidence="2 3" key="1">
    <citation type="submission" date="2024-07" db="EMBL/GenBank/DDBJ databases">
        <title>Section-level genome sequencing and comparative genomics of Aspergillus sections Usti and Cavernicolus.</title>
        <authorList>
            <consortium name="Lawrence Berkeley National Laboratory"/>
            <person name="Nybo J.L."/>
            <person name="Vesth T.C."/>
            <person name="Theobald S."/>
            <person name="Frisvad J.C."/>
            <person name="Larsen T.O."/>
            <person name="Kjaerboelling I."/>
            <person name="Rothschild-Mancinelli K."/>
            <person name="Lyhne E.K."/>
            <person name="Kogle M.E."/>
            <person name="Barry K."/>
            <person name="Clum A."/>
            <person name="Na H."/>
            <person name="Ledsgaard L."/>
            <person name="Lin J."/>
            <person name="Lipzen A."/>
            <person name="Kuo A."/>
            <person name="Riley R."/>
            <person name="Mondo S."/>
            <person name="LaButti K."/>
            <person name="Haridas S."/>
            <person name="Pangalinan J."/>
            <person name="Salamov A.A."/>
            <person name="Simmons B.A."/>
            <person name="Magnuson J.K."/>
            <person name="Chen J."/>
            <person name="Drula E."/>
            <person name="Henrissat B."/>
            <person name="Wiebenga A."/>
            <person name="Lubbers R.J."/>
            <person name="Gomes A.C."/>
            <person name="Makela M.R."/>
            <person name="Stajich J."/>
            <person name="Grigoriev I.V."/>
            <person name="Mortensen U.H."/>
            <person name="De vries R.P."/>
            <person name="Baker S.E."/>
            <person name="Andersen M.R."/>
        </authorList>
    </citation>
    <scope>NUCLEOTIDE SEQUENCE [LARGE SCALE GENOMIC DNA]</scope>
    <source>
        <strain evidence="2 3">CBS 600.67</strain>
    </source>
</reference>
<accession>A0ABR4J2X9</accession>
<evidence type="ECO:0000256" key="1">
    <source>
        <dbReference type="SAM" id="MobiDB-lite"/>
    </source>
</evidence>
<dbReference type="Proteomes" id="UP001610335">
    <property type="component" value="Unassembled WGS sequence"/>
</dbReference>
<feature type="region of interest" description="Disordered" evidence="1">
    <location>
        <begin position="60"/>
        <end position="308"/>
    </location>
</feature>